<dbReference type="InterPro" id="IPR006115">
    <property type="entry name" value="6PGDH_NADP-bd"/>
</dbReference>
<evidence type="ECO:0000256" key="2">
    <source>
        <dbReference type="ARBA" id="ARBA00023027"/>
    </source>
</evidence>
<evidence type="ECO:0000256" key="3">
    <source>
        <dbReference type="PIRSR" id="PIRSR000103-1"/>
    </source>
</evidence>
<keyword evidence="1" id="KW-0560">Oxidoreductase</keyword>
<dbReference type="InterPro" id="IPR029154">
    <property type="entry name" value="HIBADH-like_NADP-bd"/>
</dbReference>
<feature type="active site" evidence="3">
    <location>
        <position position="178"/>
    </location>
</feature>
<dbReference type="InterPro" id="IPR013328">
    <property type="entry name" value="6PGD_dom2"/>
</dbReference>
<dbReference type="Pfam" id="PF14833">
    <property type="entry name" value="NAD_binding_11"/>
    <property type="match status" value="1"/>
</dbReference>
<dbReference type="InterPro" id="IPR036291">
    <property type="entry name" value="NAD(P)-bd_dom_sf"/>
</dbReference>
<evidence type="ECO:0000259" key="4">
    <source>
        <dbReference type="Pfam" id="PF03446"/>
    </source>
</evidence>
<reference evidence="6" key="2">
    <citation type="submission" date="2021-01" db="EMBL/GenBank/DDBJ databases">
        <authorList>
            <person name="Mieszkin S."/>
            <person name="Pouder E."/>
            <person name="Alain K."/>
        </authorList>
    </citation>
    <scope>NUCLEOTIDE SEQUENCE</scope>
    <source>
        <strain evidence="6">HW T2.11</strain>
    </source>
</reference>
<dbReference type="Proteomes" id="UP000708298">
    <property type="component" value="Unassembled WGS sequence"/>
</dbReference>
<sequence>MLQTRTKQMDIGLIGTGPMGSGMARTLLRAGHKVTVYNRTRQKAEALAADGATLADSAAAAAGCGIVITMLANDDAVENTVFGADGVLAGLTRGGIHISGSTISVDLSKRLTEAHQGLGQGFVAAPVLGRPPAAESGSLFVMAGGETAAIERVKPVLTDLGQKLFLVGDQPFQANLMKLCCNFLIFSTIEQLAEVFAIGAKGGLEKETIFSVLTESFFTAPVHKNYGRIIVDGAYDPPGAKLGLGAKDNRLFLEAGAELAVPLPFASILRDRFLASEAKGDAERDFCVIAERAAEDAGL</sequence>
<feature type="domain" description="3-hydroxyisobutyrate dehydrogenase-like NAD-binding" evidence="5">
    <location>
        <begin position="174"/>
        <end position="289"/>
    </location>
</feature>
<dbReference type="Gene3D" id="1.10.1040.10">
    <property type="entry name" value="N-(1-d-carboxylethyl)-l-norvaline Dehydrogenase, domain 2"/>
    <property type="match status" value="1"/>
</dbReference>
<evidence type="ECO:0000256" key="1">
    <source>
        <dbReference type="ARBA" id="ARBA00023002"/>
    </source>
</evidence>
<dbReference type="GO" id="GO:0051287">
    <property type="term" value="F:NAD binding"/>
    <property type="evidence" value="ECO:0007669"/>
    <property type="project" value="InterPro"/>
</dbReference>
<accession>A0A964DYD5</accession>
<protein>
    <submittedName>
        <fullName evidence="6">NAD(P)-dependent oxidoreductase</fullName>
    </submittedName>
</protein>
<dbReference type="InterPro" id="IPR051265">
    <property type="entry name" value="HIBADH-related_NP60_sf"/>
</dbReference>
<gene>
    <name evidence="6" type="ORF">ASILVAE211_07590</name>
</gene>
<dbReference type="AlphaFoldDB" id="A0A964DYD5"/>
<keyword evidence="2" id="KW-0520">NAD</keyword>
<reference evidence="6" key="1">
    <citation type="journal article" date="2021" name="Microorganisms">
        <title>Acidisoma silvae sp. nov. and Acidisomacellulosilytica sp. nov., Two Acidophilic Bacteria Isolated from Decaying Wood, Hydrolyzing Cellulose and Producing Poly-3-hydroxybutyrate.</title>
        <authorList>
            <person name="Mieszkin S."/>
            <person name="Pouder E."/>
            <person name="Uroz S."/>
            <person name="Simon-Colin C."/>
            <person name="Alain K."/>
        </authorList>
    </citation>
    <scope>NUCLEOTIDE SEQUENCE</scope>
    <source>
        <strain evidence="6">HW T2.11</strain>
    </source>
</reference>
<comment type="caution">
    <text evidence="6">The sequence shown here is derived from an EMBL/GenBank/DDBJ whole genome shotgun (WGS) entry which is preliminary data.</text>
</comment>
<evidence type="ECO:0000313" key="6">
    <source>
        <dbReference type="EMBL" id="MCB8875041.1"/>
    </source>
</evidence>
<evidence type="ECO:0000259" key="5">
    <source>
        <dbReference type="Pfam" id="PF14833"/>
    </source>
</evidence>
<dbReference type="SUPFAM" id="SSF48179">
    <property type="entry name" value="6-phosphogluconate dehydrogenase C-terminal domain-like"/>
    <property type="match status" value="1"/>
</dbReference>
<dbReference type="PANTHER" id="PTHR43580:SF2">
    <property type="entry name" value="CYTOKINE-LIKE NUCLEAR FACTOR N-PAC"/>
    <property type="match status" value="1"/>
</dbReference>
<evidence type="ECO:0000313" key="7">
    <source>
        <dbReference type="Proteomes" id="UP000708298"/>
    </source>
</evidence>
<name>A0A964DYD5_9PROT</name>
<dbReference type="EMBL" id="JAESVB010000002">
    <property type="protein sequence ID" value="MCB8875041.1"/>
    <property type="molecule type" value="Genomic_DNA"/>
</dbReference>
<dbReference type="RefSeq" id="WP_227320684.1">
    <property type="nucleotide sequence ID" value="NZ_JAESVB010000002.1"/>
</dbReference>
<dbReference type="InterPro" id="IPR008927">
    <property type="entry name" value="6-PGluconate_DH-like_C_sf"/>
</dbReference>
<dbReference type="GO" id="GO:0016491">
    <property type="term" value="F:oxidoreductase activity"/>
    <property type="evidence" value="ECO:0007669"/>
    <property type="project" value="UniProtKB-KW"/>
</dbReference>
<dbReference type="SUPFAM" id="SSF51735">
    <property type="entry name" value="NAD(P)-binding Rossmann-fold domains"/>
    <property type="match status" value="1"/>
</dbReference>
<dbReference type="InterPro" id="IPR015815">
    <property type="entry name" value="HIBADH-related"/>
</dbReference>
<proteinExistence type="predicted"/>
<dbReference type="PANTHER" id="PTHR43580">
    <property type="entry name" value="OXIDOREDUCTASE GLYR1-RELATED"/>
    <property type="match status" value="1"/>
</dbReference>
<dbReference type="Pfam" id="PF03446">
    <property type="entry name" value="NAD_binding_2"/>
    <property type="match status" value="1"/>
</dbReference>
<dbReference type="PIRSF" id="PIRSF000103">
    <property type="entry name" value="HIBADH"/>
    <property type="match status" value="1"/>
</dbReference>
<dbReference type="Gene3D" id="3.40.50.720">
    <property type="entry name" value="NAD(P)-binding Rossmann-like Domain"/>
    <property type="match status" value="1"/>
</dbReference>
<keyword evidence="7" id="KW-1185">Reference proteome</keyword>
<dbReference type="GO" id="GO:0050661">
    <property type="term" value="F:NADP binding"/>
    <property type="evidence" value="ECO:0007669"/>
    <property type="project" value="InterPro"/>
</dbReference>
<organism evidence="6 7">
    <name type="scientific">Acidisoma silvae</name>
    <dbReference type="NCBI Taxonomy" id="2802396"/>
    <lineage>
        <taxon>Bacteria</taxon>
        <taxon>Pseudomonadati</taxon>
        <taxon>Pseudomonadota</taxon>
        <taxon>Alphaproteobacteria</taxon>
        <taxon>Acetobacterales</taxon>
        <taxon>Acidocellaceae</taxon>
        <taxon>Acidisoma</taxon>
    </lineage>
</organism>
<feature type="domain" description="6-phosphogluconate dehydrogenase NADP-binding" evidence="4">
    <location>
        <begin position="10"/>
        <end position="168"/>
    </location>
</feature>